<feature type="region of interest" description="Disordered" evidence="1">
    <location>
        <begin position="272"/>
        <end position="353"/>
    </location>
</feature>
<keyword evidence="2" id="KW-1185">Reference proteome</keyword>
<organism evidence="2 4">
    <name type="scientific">Drosophila suzukii</name>
    <name type="common">Spotted-wing drosophila fruit fly</name>
    <dbReference type="NCBI Taxonomy" id="28584"/>
    <lineage>
        <taxon>Eukaryota</taxon>
        <taxon>Metazoa</taxon>
        <taxon>Ecdysozoa</taxon>
        <taxon>Arthropoda</taxon>
        <taxon>Hexapoda</taxon>
        <taxon>Insecta</taxon>
        <taxon>Pterygota</taxon>
        <taxon>Neoptera</taxon>
        <taxon>Endopterygota</taxon>
        <taxon>Diptera</taxon>
        <taxon>Brachycera</taxon>
        <taxon>Muscomorpha</taxon>
        <taxon>Ephydroidea</taxon>
        <taxon>Drosophilidae</taxon>
        <taxon>Drosophila</taxon>
        <taxon>Sophophora</taxon>
    </lineage>
</organism>
<accession>A0AB40DCN3</accession>
<reference evidence="3 4" key="1">
    <citation type="submission" date="2025-05" db="UniProtKB">
        <authorList>
            <consortium name="RefSeq"/>
        </authorList>
    </citation>
    <scope>IDENTIFICATION</scope>
</reference>
<feature type="region of interest" description="Disordered" evidence="1">
    <location>
        <begin position="1"/>
        <end position="28"/>
    </location>
</feature>
<sequence>MVVTLGAAPQKKTGRVAPRSTPLAGRTRSVGLKRAAAGALTTLAGGPPFGLVNGTDRDGFSLQIPTAKAQATAARTGHPAPSPPPRPYRRAGAAAAAASAAASSAAVKFAAKVPGAPVVGAVSHTGSSNLTLPSSAVKKSSLASRRVGGGKAADPSIKRRVKFSANVHTYPSVTSTKKTARIGELQLKKKVKKLKRIRSRREGGTASDLLNSSGIATRNQEDIYKHGVIVDVDSLKAPAPPRVLRLNVVGKSSPATGKSALATALLRKAKRSAAAQEKAKEPGTLGGRSGKAKTKASGKSGGSSTKTLLGSSSLSVESSANLAGRKKLATGTTGIQRRVQAQPQYGRRVYGKV</sequence>
<dbReference type="RefSeq" id="XP_065722026.2">
    <property type="nucleotide sequence ID" value="XM_065865954.2"/>
</dbReference>
<dbReference type="AlphaFoldDB" id="A0AB40DCN3"/>
<proteinExistence type="predicted"/>
<evidence type="ECO:0000313" key="4">
    <source>
        <dbReference type="RefSeq" id="XP_065722026.2"/>
    </source>
</evidence>
<dbReference type="RefSeq" id="XP_016923557.4">
    <property type="nucleotide sequence ID" value="XM_017068068.4"/>
</dbReference>
<evidence type="ECO:0000313" key="2">
    <source>
        <dbReference type="Proteomes" id="UP001652628"/>
    </source>
</evidence>
<feature type="compositionally biased region" description="Low complexity" evidence="1">
    <location>
        <begin position="297"/>
        <end position="322"/>
    </location>
</feature>
<protein>
    <submittedName>
        <fullName evidence="3 4">Uncharacterized protein</fullName>
    </submittedName>
</protein>
<feature type="region of interest" description="Disordered" evidence="1">
    <location>
        <begin position="66"/>
        <end position="93"/>
    </location>
</feature>
<dbReference type="GeneID" id="108004965"/>
<feature type="compositionally biased region" description="Polar residues" evidence="1">
    <location>
        <begin position="124"/>
        <end position="143"/>
    </location>
</feature>
<name>A0AB40DCN3_DROSZ</name>
<gene>
    <name evidence="3 4" type="primary">LOC108004965</name>
</gene>
<evidence type="ECO:0000313" key="3">
    <source>
        <dbReference type="RefSeq" id="XP_016923557.4"/>
    </source>
</evidence>
<evidence type="ECO:0000256" key="1">
    <source>
        <dbReference type="SAM" id="MobiDB-lite"/>
    </source>
</evidence>
<feature type="compositionally biased region" description="Polar residues" evidence="1">
    <location>
        <begin position="330"/>
        <end position="343"/>
    </location>
</feature>
<dbReference type="Proteomes" id="UP001652628">
    <property type="component" value="Chromosome 3"/>
</dbReference>
<feature type="region of interest" description="Disordered" evidence="1">
    <location>
        <begin position="123"/>
        <end position="155"/>
    </location>
</feature>